<dbReference type="InterPro" id="IPR054732">
    <property type="entry name" value="NCAB2"/>
</dbReference>
<accession>A0A5B9DRL6</accession>
<gene>
    <name evidence="2" type="ORF">FNA67_17490</name>
</gene>
<dbReference type="RefSeq" id="WP_147657283.1">
    <property type="nucleotide sequence ID" value="NZ_BMFM01000002.1"/>
</dbReference>
<dbReference type="Proteomes" id="UP000321062">
    <property type="component" value="Chromosome"/>
</dbReference>
<sequence length="1196" mass="131620">MRQLIASGDLILLLDGLNELPVDTRSRLIAHLDTLRREYPLMMLVISTRRQALDIPFGKATVEIQELADDQQEEIARTLNGDEGLEMLDHAWRTAGLRDLVGIPLYLSALLRLAPDGALPETKDEVVAALVKDHEKDWRRTDAIETTLGGQHALLLQEIATAATKAGQTSIGPELAMAAIASVAASLPFAGLPSPKQVLDTLVNVHALRRDEDGKVRFSHHQLQEWYASQTVEVMLLAHRFPDLLLSDALCIDVINVRAWEESVLFACERLSRRDAAGLAAVSKVVRVTLGIDPSLAAAVIRRSSAQLWDLVSEIVMQFSFAWHQPDSADLALSFMVATGRPEFAATVWPLISQSDRQKQLEALRMAGRFTPTAFEAQLTAGYDRLAEETRATLLGEFVDAGGMDGIDGAVRWALGDASSKVKIEVIESLIFRRAGRHASKILEVSGPDVWAAVATKGYYEEGIEKPDQIARLRAERAAAIGRETSLARKLSLILEVRRNPLDEDEILPILESPQLDMRKEGIGWTLTRLNEIAPQMLAKALVSRLGKGLTIPYGSEALLETIQPQDTGPVAQAALEATSRDVGMAAAAVVGAIIVRRTIDEWLALDQGIRALGRAATKEQRDTENLKATVIQATKPATFLTVLLQFADETNPQTIAALSELLRGHGSDRESKVIPVDEDMRGRVVDMLVTWTGALVSNPGTNRGQMNDLATAMRRFPDSRLVKAAEQLDADIKGAAEERTTELAESRRSGVRYARMSYDWTYRDLLREIGDTAAKQALLARLGNEQFGSHAACGLAQLFAPSPDTTETGNPVFRHWLDYKRAALARQARQSAPNLSLPEADAILAEAERHLLPESIAPARAITMAGWGFMIPHGNRDELIRRLFEFAVTSRSKFDLITKLFLGGHKPDHTVLLEGLQLLFAENDRNMWSLENDPWEVFRWLELFPQSTKPESLFDALDIVAKHFRGNLRGGIDGLLTSVRNMPGNGGPCLLRDLARHHPDFLHDHSWYQALISLDAMDALRVVVEMSDDLESGWSPDRTAYSFPGDLGYALEQLPSGLENLSSAFAAATLPRTKAFLAKAMLETGRTELFMQLVEDPAGRETIRRQLHMALQSIAYRRDPPVRGSGSFTLIPVDASPLRAALLRLANGGDAAAAEFGKRCLTELEALRSDYGRVDTEPRHPDIRQGVAWPNPLGA</sequence>
<proteinExistence type="predicted"/>
<feature type="domain" description="NACHT C-terminal Alpha/Beta 2" evidence="1">
    <location>
        <begin position="1112"/>
        <end position="1191"/>
    </location>
</feature>
<dbReference type="KEGG" id="yti:FNA67_17490"/>
<dbReference type="OrthoDB" id="5379188at2"/>
<keyword evidence="3" id="KW-1185">Reference proteome</keyword>
<evidence type="ECO:0000313" key="2">
    <source>
        <dbReference type="EMBL" id="QEE21867.1"/>
    </source>
</evidence>
<dbReference type="EMBL" id="CP041690">
    <property type="protein sequence ID" value="QEE21867.1"/>
    <property type="molecule type" value="Genomic_DNA"/>
</dbReference>
<reference evidence="2 3" key="1">
    <citation type="journal article" date="2015" name="Int. J. Syst. Evol. Microbiol.">
        <title>Youhaiella tibetensis gen. nov., sp. nov., isolated from subsurface sediment.</title>
        <authorList>
            <person name="Wang Y.X."/>
            <person name="Huang F.Q."/>
            <person name="Nogi Y."/>
            <person name="Pang S.J."/>
            <person name="Wang P.K."/>
            <person name="Lv J."/>
        </authorList>
    </citation>
    <scope>NUCLEOTIDE SEQUENCE [LARGE SCALE GENOMIC DNA]</scope>
    <source>
        <strain evidence="3">fig4</strain>
    </source>
</reference>
<name>A0A5B9DRL6_9HYPH</name>
<dbReference type="AlphaFoldDB" id="A0A5B9DRL6"/>
<evidence type="ECO:0000313" key="3">
    <source>
        <dbReference type="Proteomes" id="UP000321062"/>
    </source>
</evidence>
<dbReference type="Pfam" id="PF22726">
    <property type="entry name" value="NCAB2"/>
    <property type="match status" value="1"/>
</dbReference>
<evidence type="ECO:0000259" key="1">
    <source>
        <dbReference type="Pfam" id="PF22726"/>
    </source>
</evidence>
<organism evidence="2 3">
    <name type="scientific">Paradevosia tibetensis</name>
    <dbReference type="NCBI Taxonomy" id="1447062"/>
    <lineage>
        <taxon>Bacteria</taxon>
        <taxon>Pseudomonadati</taxon>
        <taxon>Pseudomonadota</taxon>
        <taxon>Alphaproteobacteria</taxon>
        <taxon>Hyphomicrobiales</taxon>
        <taxon>Devosiaceae</taxon>
        <taxon>Paradevosia</taxon>
    </lineage>
</organism>
<protein>
    <recommendedName>
        <fullName evidence="1">NACHT C-terminal Alpha/Beta 2 domain-containing protein</fullName>
    </recommendedName>
</protein>